<dbReference type="KEGG" id="pmet:G4Y79_00550"/>
<feature type="region of interest" description="Disordered" evidence="1">
    <location>
        <begin position="409"/>
        <end position="496"/>
    </location>
</feature>
<feature type="region of interest" description="Disordered" evidence="1">
    <location>
        <begin position="71"/>
        <end position="114"/>
    </location>
</feature>
<feature type="compositionally biased region" description="Acidic residues" evidence="1">
    <location>
        <begin position="475"/>
        <end position="494"/>
    </location>
</feature>
<evidence type="ECO:0000313" key="3">
    <source>
        <dbReference type="Proteomes" id="UP000594468"/>
    </source>
</evidence>
<evidence type="ECO:0008006" key="4">
    <source>
        <dbReference type="Google" id="ProtNLM"/>
    </source>
</evidence>
<dbReference type="Proteomes" id="UP000594468">
    <property type="component" value="Chromosome"/>
</dbReference>
<feature type="region of interest" description="Disordered" evidence="1">
    <location>
        <begin position="23"/>
        <end position="53"/>
    </location>
</feature>
<dbReference type="RefSeq" id="WP_195170963.1">
    <property type="nucleotide sequence ID" value="NZ_CP062983.1"/>
</dbReference>
<feature type="compositionally biased region" description="Acidic residues" evidence="1">
    <location>
        <begin position="281"/>
        <end position="290"/>
    </location>
</feature>
<accession>A0A7S8E9U0</accession>
<feature type="region of interest" description="Disordered" evidence="1">
    <location>
        <begin position="281"/>
        <end position="302"/>
    </location>
</feature>
<evidence type="ECO:0000256" key="1">
    <source>
        <dbReference type="SAM" id="MobiDB-lite"/>
    </source>
</evidence>
<dbReference type="EMBL" id="CP062983">
    <property type="protein sequence ID" value="QPC82894.1"/>
    <property type="molecule type" value="Genomic_DNA"/>
</dbReference>
<evidence type="ECO:0000313" key="2">
    <source>
        <dbReference type="EMBL" id="QPC82894.1"/>
    </source>
</evidence>
<organism evidence="2 3">
    <name type="scientific">Phototrophicus methaneseepsis</name>
    <dbReference type="NCBI Taxonomy" id="2710758"/>
    <lineage>
        <taxon>Bacteria</taxon>
        <taxon>Bacillati</taxon>
        <taxon>Chloroflexota</taxon>
        <taxon>Candidatus Thermofontia</taxon>
        <taxon>Phototrophicales</taxon>
        <taxon>Phototrophicaceae</taxon>
        <taxon>Phototrophicus</taxon>
    </lineage>
</organism>
<sequence>MSDTPDFDNMSPEEMMRWMESLAKRQGVDPSSLTTDADMEVEEVSEDDERLGETGEYIPYGWTKEKWDAHLAQEAAEKAARQAATPPASIPDTSRDEEHTKPMYTPEPIAGLDDEFEERIPDELSEEMPDFEDMSPEEAMRWMESLAKRQGADPSSFLTEADMDVEEVAEDDERLSATGEYIPYGWTAEKWQAHLAKEAADKAAKQVTSQQDDDLLPSFEDIDDLDYESADEDYELVSEYDDDLTYDVDDDDFPSDFDEEDAIDLDEQVMEVDADEFLMDEEADEYEEEPQPLWSTVGAPDEELGEEFSLADLTTDEEDYYDDEDESEAAATAANPMSWLQELAGDEEVEELDLSALESISDEQPAATIDPMSWLAALAEETKGDAVPDLENLDLGDISSNLGDLDALASSTTSQDDEGENPIAWIESLARDQGAPSEELSTSADIEIERPRNFTPDGPGYEPYSFETGGKPIVEEDEEEPDTYLDEEEVESLDMSDPSAWLDSLAAGVGGARSYPQDDEGYDFEDAEEDDFVGEELSAEAMNQDTMSRLNAGEDVSPEEMEDFFDTMFRQAEQFADQDEEYDVEEYEELPSEAIPAEIPDWLQAQMADDTQTTEAISSDMSAEEANAMLESLFGTGETEAVSPIDSDEDVLTMDEAMSMVEEEATLESEATSDLTLDIYSDDFLKEADELDFSDEDLPDWLREDMDEDTSADLADIFASEEDTLSPTPSALSPAAQTFDMPQDTDDTWVQAFEVEADPVRQQELVAWYEQSSHGAAPAALQTAELPLERNVPLGEAEVVPDWLSTAAVSAEPFATEPEFVAPVESEDLVEPNLPNWLTDDETSDDIPDWLKTDSVETVDDEDLPEWLNVDAEVDLEDIPDWLRETMDEDEEVITIDATSTASEAEPEWEMTEEEEPAEEMAPLAPAPQPTAVVPVQEPRSPAPVPVAASQIDVAAILQSARSKISEGDVDSSLTDYETVVRANTALDEVVGDLQKLTESQEQKKNPAVFRVLGDGLMRQGKLQDALETYRKALKML</sequence>
<dbReference type="AlphaFoldDB" id="A0A7S8E9U0"/>
<feature type="region of interest" description="Disordered" evidence="1">
    <location>
        <begin position="721"/>
        <end position="742"/>
    </location>
</feature>
<reference evidence="2 3" key="1">
    <citation type="submission" date="2020-02" db="EMBL/GenBank/DDBJ databases">
        <authorList>
            <person name="Zheng R.K."/>
            <person name="Sun C.M."/>
        </authorList>
    </citation>
    <scope>NUCLEOTIDE SEQUENCE [LARGE SCALE GENOMIC DNA]</scope>
    <source>
        <strain evidence="3">rifampicinis</strain>
    </source>
</reference>
<dbReference type="PROSITE" id="PS50293">
    <property type="entry name" value="TPR_REGION"/>
    <property type="match status" value="1"/>
</dbReference>
<proteinExistence type="predicted"/>
<name>A0A7S8E9U0_9CHLR</name>
<feature type="compositionally biased region" description="Basic and acidic residues" evidence="1">
    <location>
        <begin position="71"/>
        <end position="80"/>
    </location>
</feature>
<gene>
    <name evidence="2" type="ORF">G4Y79_00550</name>
</gene>
<feature type="compositionally biased region" description="Acidic residues" evidence="1">
    <location>
        <begin position="37"/>
        <end position="50"/>
    </location>
</feature>
<keyword evidence="3" id="KW-1185">Reference proteome</keyword>
<protein>
    <recommendedName>
        <fullName evidence="4">Tetratricopeptide repeat protein</fullName>
    </recommendedName>
</protein>